<sequence>MLRTNVTRRLVITRNFSTTRVVLAPNSQPSQVIGHVKWVKGMGEEMIGTVFSSKLKEAGLADKKAGIEEMRAAKAIGDKIVEEKVAHEGPVRLAAEGRTEGMLGKMFCCEGMKERGEFKVETAKEKIDQV</sequence>
<dbReference type="Proteomes" id="UP000018144">
    <property type="component" value="Unassembled WGS sequence"/>
</dbReference>
<dbReference type="EMBL" id="HF935907">
    <property type="protein sequence ID" value="CCX32918.1"/>
    <property type="molecule type" value="Genomic_DNA"/>
</dbReference>
<proteinExistence type="predicted"/>
<gene>
    <name evidence="1" type="ORF">PCON_13769</name>
</gene>
<evidence type="ECO:0000313" key="2">
    <source>
        <dbReference type="Proteomes" id="UP000018144"/>
    </source>
</evidence>
<name>U4LLV5_PYROM</name>
<evidence type="ECO:0000313" key="1">
    <source>
        <dbReference type="EMBL" id="CCX32918.1"/>
    </source>
</evidence>
<reference evidence="1 2" key="1">
    <citation type="journal article" date="2013" name="PLoS Genet.">
        <title>The genome and development-dependent transcriptomes of Pyronema confluens: a window into fungal evolution.</title>
        <authorList>
            <person name="Traeger S."/>
            <person name="Altegoer F."/>
            <person name="Freitag M."/>
            <person name="Gabaldon T."/>
            <person name="Kempken F."/>
            <person name="Kumar A."/>
            <person name="Marcet-Houben M."/>
            <person name="Poggeler S."/>
            <person name="Stajich J.E."/>
            <person name="Nowrousian M."/>
        </authorList>
    </citation>
    <scope>NUCLEOTIDE SEQUENCE [LARGE SCALE GENOMIC DNA]</scope>
    <source>
        <strain evidence="2">CBS 100304</strain>
        <tissue evidence="1">Vegetative mycelium</tissue>
    </source>
</reference>
<accession>U4LLV5</accession>
<protein>
    <submittedName>
        <fullName evidence="1">Uncharacterized protein</fullName>
    </submittedName>
</protein>
<keyword evidence="2" id="KW-1185">Reference proteome</keyword>
<dbReference type="OrthoDB" id="9999611at2759"/>
<organism evidence="1 2">
    <name type="scientific">Pyronema omphalodes (strain CBS 100304)</name>
    <name type="common">Pyronema confluens</name>
    <dbReference type="NCBI Taxonomy" id="1076935"/>
    <lineage>
        <taxon>Eukaryota</taxon>
        <taxon>Fungi</taxon>
        <taxon>Dikarya</taxon>
        <taxon>Ascomycota</taxon>
        <taxon>Pezizomycotina</taxon>
        <taxon>Pezizomycetes</taxon>
        <taxon>Pezizales</taxon>
        <taxon>Pyronemataceae</taxon>
        <taxon>Pyronema</taxon>
    </lineage>
</organism>
<dbReference type="AlphaFoldDB" id="U4LLV5"/>